<feature type="compositionally biased region" description="Low complexity" evidence="1">
    <location>
        <begin position="68"/>
        <end position="89"/>
    </location>
</feature>
<keyword evidence="3" id="KW-1185">Reference proteome</keyword>
<accession>A0A5E4A414</accession>
<organism evidence="2 3">
    <name type="scientific">Marmota monax</name>
    <name type="common">Woodchuck</name>
    <dbReference type="NCBI Taxonomy" id="9995"/>
    <lineage>
        <taxon>Eukaryota</taxon>
        <taxon>Metazoa</taxon>
        <taxon>Chordata</taxon>
        <taxon>Craniata</taxon>
        <taxon>Vertebrata</taxon>
        <taxon>Euteleostomi</taxon>
        <taxon>Mammalia</taxon>
        <taxon>Eutheria</taxon>
        <taxon>Euarchontoglires</taxon>
        <taxon>Glires</taxon>
        <taxon>Rodentia</taxon>
        <taxon>Sciuromorpha</taxon>
        <taxon>Sciuridae</taxon>
        <taxon>Xerinae</taxon>
        <taxon>Marmotini</taxon>
        <taxon>Marmota</taxon>
    </lineage>
</organism>
<reference evidence="2" key="1">
    <citation type="submission" date="2019-04" db="EMBL/GenBank/DDBJ databases">
        <authorList>
            <person name="Alioto T."/>
            <person name="Alioto T."/>
        </authorList>
    </citation>
    <scope>NUCLEOTIDE SEQUENCE [LARGE SCALE GENOMIC DNA]</scope>
</reference>
<dbReference type="AlphaFoldDB" id="A0A5E4A414"/>
<feature type="region of interest" description="Disordered" evidence="1">
    <location>
        <begin position="1"/>
        <end position="118"/>
    </location>
</feature>
<evidence type="ECO:0000313" key="3">
    <source>
        <dbReference type="Proteomes" id="UP000335636"/>
    </source>
</evidence>
<dbReference type="Proteomes" id="UP000335636">
    <property type="component" value="Unassembled WGS sequence"/>
</dbReference>
<dbReference type="EMBL" id="CABDUW010000009">
    <property type="protein sequence ID" value="VTJ51769.1"/>
    <property type="molecule type" value="Genomic_DNA"/>
</dbReference>
<evidence type="ECO:0000256" key="1">
    <source>
        <dbReference type="SAM" id="MobiDB-lite"/>
    </source>
</evidence>
<proteinExistence type="predicted"/>
<protein>
    <submittedName>
        <fullName evidence="2">Uncharacterized protein</fullName>
    </submittedName>
</protein>
<feature type="compositionally biased region" description="Basic and acidic residues" evidence="1">
    <location>
        <begin position="1"/>
        <end position="14"/>
    </location>
</feature>
<gene>
    <name evidence="2" type="ORF">MONAX_5E023527</name>
</gene>
<comment type="caution">
    <text evidence="2">The sequence shown here is derived from an EMBL/GenBank/DDBJ whole genome shotgun (WGS) entry which is preliminary data.</text>
</comment>
<name>A0A5E4A414_MARMO</name>
<evidence type="ECO:0000313" key="2">
    <source>
        <dbReference type="EMBL" id="VTJ51769.1"/>
    </source>
</evidence>
<sequence length="118" mass="12699">MEKEDYKTTAKWEDGGAFNRQGAPDGLADKQRGASLGDLGREERNKTKSKQNLVQKGKLQLDHQVGGSPQSRLSSALPRPRPRPVSSMPRPDPASPDRRGASAAGLGPRGACAFFKES</sequence>